<reference evidence="2" key="1">
    <citation type="submission" date="2018-11" db="EMBL/GenBank/DDBJ databases">
        <authorList>
            <consortium name="Pathogen Informatics"/>
        </authorList>
    </citation>
    <scope>NUCLEOTIDE SEQUENCE</scope>
</reference>
<comment type="caution">
    <text evidence="2">The sequence shown here is derived from an EMBL/GenBank/DDBJ whole genome shotgun (WGS) entry which is preliminary data.</text>
</comment>
<gene>
    <name evidence="2" type="ORF">PXEA_LOCUS18967</name>
</gene>
<keyword evidence="3" id="KW-1185">Reference proteome</keyword>
<name>A0A3S5BIJ5_9PLAT</name>
<feature type="region of interest" description="Disordered" evidence="1">
    <location>
        <begin position="76"/>
        <end position="109"/>
    </location>
</feature>
<protein>
    <submittedName>
        <fullName evidence="2">Uncharacterized protein</fullName>
    </submittedName>
</protein>
<organism evidence="2 3">
    <name type="scientific">Protopolystoma xenopodis</name>
    <dbReference type="NCBI Taxonomy" id="117903"/>
    <lineage>
        <taxon>Eukaryota</taxon>
        <taxon>Metazoa</taxon>
        <taxon>Spiralia</taxon>
        <taxon>Lophotrochozoa</taxon>
        <taxon>Platyhelminthes</taxon>
        <taxon>Monogenea</taxon>
        <taxon>Polyopisthocotylea</taxon>
        <taxon>Polystomatidea</taxon>
        <taxon>Polystomatidae</taxon>
        <taxon>Protopolystoma</taxon>
    </lineage>
</organism>
<accession>A0A3S5BIJ5</accession>
<dbReference type="AlphaFoldDB" id="A0A3S5BIJ5"/>
<dbReference type="Proteomes" id="UP000784294">
    <property type="component" value="Unassembled WGS sequence"/>
</dbReference>
<feature type="compositionally biased region" description="Basic and acidic residues" evidence="1">
    <location>
        <begin position="98"/>
        <end position="109"/>
    </location>
</feature>
<feature type="non-terminal residue" evidence="2">
    <location>
        <position position="1"/>
    </location>
</feature>
<sequence>MPQRSEIQAWLALQPAGSGGGGGGGGTICSPDAFTPVAAASFTANPFNPPHGAGPSSLLTLSLGAPANWVASSAAPLASTSKCTDSSLVPLSRPTELTPRDDRTTFTPC</sequence>
<evidence type="ECO:0000256" key="1">
    <source>
        <dbReference type="SAM" id="MobiDB-lite"/>
    </source>
</evidence>
<evidence type="ECO:0000313" key="3">
    <source>
        <dbReference type="Proteomes" id="UP000784294"/>
    </source>
</evidence>
<dbReference type="EMBL" id="CAAALY010074595">
    <property type="protein sequence ID" value="VEL25527.1"/>
    <property type="molecule type" value="Genomic_DNA"/>
</dbReference>
<evidence type="ECO:0000313" key="2">
    <source>
        <dbReference type="EMBL" id="VEL25527.1"/>
    </source>
</evidence>
<feature type="compositionally biased region" description="Polar residues" evidence="1">
    <location>
        <begin position="78"/>
        <end position="89"/>
    </location>
</feature>
<proteinExistence type="predicted"/>